<dbReference type="AlphaFoldDB" id="A0A136JDK8"/>
<feature type="active site" evidence="6">
    <location>
        <position position="298"/>
    </location>
</feature>
<dbReference type="Pfam" id="PF26577">
    <property type="entry name" value="TSEN34_N"/>
    <property type="match status" value="1"/>
</dbReference>
<comment type="similarity">
    <text evidence="1 5">Belongs to the tRNA-intron endonuclease family.</text>
</comment>
<evidence type="ECO:0000259" key="9">
    <source>
        <dbReference type="Pfam" id="PF26577"/>
    </source>
</evidence>
<evidence type="ECO:0000256" key="5">
    <source>
        <dbReference type="PIRNR" id="PIRNR017250"/>
    </source>
</evidence>
<evidence type="ECO:0000256" key="1">
    <source>
        <dbReference type="ARBA" id="ARBA00008078"/>
    </source>
</evidence>
<keyword evidence="11" id="KW-1185">Reference proteome</keyword>
<dbReference type="EMBL" id="KQ964246">
    <property type="protein sequence ID" value="KXJ95226.1"/>
    <property type="molecule type" value="Genomic_DNA"/>
</dbReference>
<protein>
    <recommendedName>
        <fullName evidence="5">tRNA-splicing endonuclease subunit Sen34</fullName>
        <ecNumber evidence="5">4.6.1.16</ecNumber>
    </recommendedName>
</protein>
<accession>A0A136JDK8</accession>
<dbReference type="Gene3D" id="3.40.1350.10">
    <property type="match status" value="1"/>
</dbReference>
<reference evidence="11" key="1">
    <citation type="submission" date="2016-02" db="EMBL/GenBank/DDBJ databases">
        <title>Draft genome sequence of Microdochium bolleyi, a fungal endophyte of beachgrass.</title>
        <authorList>
            <consortium name="DOE Joint Genome Institute"/>
            <person name="David A.S."/>
            <person name="May G."/>
            <person name="Haridas S."/>
            <person name="Lim J."/>
            <person name="Wang M."/>
            <person name="Labutti K."/>
            <person name="Lipzen A."/>
            <person name="Barry K."/>
            <person name="Grigoriev I.V."/>
        </authorList>
    </citation>
    <scope>NUCLEOTIDE SEQUENCE [LARGE SCALE GENOMIC DNA]</scope>
    <source>
        <strain evidence="11">J235TASD1</strain>
    </source>
</reference>
<dbReference type="GO" id="GO:0000213">
    <property type="term" value="F:tRNA-intron lyase activity"/>
    <property type="evidence" value="ECO:0007669"/>
    <property type="project" value="UniProtKB-UniRule"/>
</dbReference>
<dbReference type="CDD" id="cd22363">
    <property type="entry name" value="tRNA-intron_lyase_C"/>
    <property type="match status" value="1"/>
</dbReference>
<dbReference type="FunFam" id="3.40.1350.10:FF:000008">
    <property type="entry name" value="tRNA-splicing endonuclease subunit Sen34"/>
    <property type="match status" value="1"/>
</dbReference>
<dbReference type="Proteomes" id="UP000070501">
    <property type="component" value="Unassembled WGS sequence"/>
</dbReference>
<feature type="compositionally biased region" description="Basic residues" evidence="7">
    <location>
        <begin position="158"/>
        <end position="167"/>
    </location>
</feature>
<evidence type="ECO:0000259" key="8">
    <source>
        <dbReference type="Pfam" id="PF01974"/>
    </source>
</evidence>
<comment type="function">
    <text evidence="4">Constitutes one of the two catalytic subunit of the tRNA-splicing endonuclease complex, a complex responsible for identification and cleavage of the splice sites in pre-tRNA. It cleaves pre-tRNA at the 5'- and 3'-splice sites to release the intron. The products are an intron and two tRNA half-molecules bearing 2',3'-cyclic phosphate and 5'-OH termini. There are no conserved sequences at the splice sites, but the intron is invariably located at the same site in the gene, placing the splice sites an invariant distance from the constant structural features of the tRNA body. It probably carries the active site for 3'-splice site cleavage.</text>
</comment>
<feature type="active site" evidence="6">
    <location>
        <position position="329"/>
    </location>
</feature>
<dbReference type="PIRSF" id="PIRSF017250">
    <property type="entry name" value="tRNA_splic_SEN34"/>
    <property type="match status" value="1"/>
</dbReference>
<evidence type="ECO:0000256" key="6">
    <source>
        <dbReference type="PIRSR" id="PIRSR017250-50"/>
    </source>
</evidence>
<keyword evidence="2 5" id="KW-0819">tRNA processing</keyword>
<dbReference type="PANTHER" id="PTHR13070:SF0">
    <property type="entry name" value="TRNA-SPLICING ENDONUCLEASE SUBUNIT SEN34"/>
    <property type="match status" value="1"/>
</dbReference>
<evidence type="ECO:0000256" key="3">
    <source>
        <dbReference type="ARBA" id="ARBA00023239"/>
    </source>
</evidence>
<dbReference type="GO" id="GO:0000214">
    <property type="term" value="C:tRNA-intron endonuclease complex"/>
    <property type="evidence" value="ECO:0007669"/>
    <property type="project" value="UniProtKB-UniRule"/>
</dbReference>
<dbReference type="FunCoup" id="A0A136JDK8">
    <property type="interactions" value="138"/>
</dbReference>
<proteinExistence type="inferred from homology"/>
<dbReference type="InterPro" id="IPR011856">
    <property type="entry name" value="tRNA_endonuc-like_dom_sf"/>
</dbReference>
<feature type="domain" description="tRNA intron endonuclease catalytic" evidence="8">
    <location>
        <begin position="264"/>
        <end position="340"/>
    </location>
</feature>
<evidence type="ECO:0000256" key="2">
    <source>
        <dbReference type="ARBA" id="ARBA00022694"/>
    </source>
</evidence>
<dbReference type="InterPro" id="IPR006677">
    <property type="entry name" value="tRNA_intron_Endonuc_cat-like"/>
</dbReference>
<organism evidence="10 11">
    <name type="scientific">Microdochium bolleyi</name>
    <dbReference type="NCBI Taxonomy" id="196109"/>
    <lineage>
        <taxon>Eukaryota</taxon>
        <taxon>Fungi</taxon>
        <taxon>Dikarya</taxon>
        <taxon>Ascomycota</taxon>
        <taxon>Pezizomycotina</taxon>
        <taxon>Sordariomycetes</taxon>
        <taxon>Xylariomycetidae</taxon>
        <taxon>Xylariales</taxon>
        <taxon>Microdochiaceae</taxon>
        <taxon>Microdochium</taxon>
    </lineage>
</organism>
<dbReference type="InterPro" id="IPR059049">
    <property type="entry name" value="TSEN34_N"/>
</dbReference>
<evidence type="ECO:0000256" key="7">
    <source>
        <dbReference type="SAM" id="MobiDB-lite"/>
    </source>
</evidence>
<dbReference type="InterPro" id="IPR016690">
    <property type="entry name" value="TSEN34"/>
</dbReference>
<dbReference type="InParanoid" id="A0A136JDK8"/>
<feature type="domain" description="TSEN34 N-terminal" evidence="9">
    <location>
        <begin position="17"/>
        <end position="86"/>
    </location>
</feature>
<dbReference type="OrthoDB" id="48041at2759"/>
<dbReference type="GO" id="GO:0003676">
    <property type="term" value="F:nucleic acid binding"/>
    <property type="evidence" value="ECO:0007669"/>
    <property type="project" value="InterPro"/>
</dbReference>
<name>A0A136JDK8_9PEZI</name>
<dbReference type="SUPFAM" id="SSF53032">
    <property type="entry name" value="tRNA-intron endonuclease catalytic domain-like"/>
    <property type="match status" value="1"/>
</dbReference>
<dbReference type="STRING" id="196109.A0A136JDK8"/>
<evidence type="ECO:0000256" key="4">
    <source>
        <dbReference type="ARBA" id="ARBA00059865"/>
    </source>
</evidence>
<dbReference type="InterPro" id="IPR036167">
    <property type="entry name" value="tRNA_intron_Endo_cat-like_sf"/>
</dbReference>
<dbReference type="GO" id="GO:0000379">
    <property type="term" value="P:tRNA-type intron splice site recognition and cleavage"/>
    <property type="evidence" value="ECO:0007669"/>
    <property type="project" value="UniProtKB-UniRule"/>
</dbReference>
<dbReference type="PANTHER" id="PTHR13070">
    <property type="entry name" value="TRNA-SPLICING ENDONUCLEASE SUBUNIT SEN34-RELATED"/>
    <property type="match status" value="1"/>
</dbReference>
<gene>
    <name evidence="10" type="ORF">Micbo1qcDRAFT_24915</name>
</gene>
<evidence type="ECO:0000313" key="10">
    <source>
        <dbReference type="EMBL" id="KXJ95226.1"/>
    </source>
</evidence>
<evidence type="ECO:0000313" key="11">
    <source>
        <dbReference type="Proteomes" id="UP000070501"/>
    </source>
</evidence>
<dbReference type="EC" id="4.6.1.16" evidence="5"/>
<sequence length="357" mass="38878">MAHRTAPTAAASDRPLVRISRVASRYLIFDIDDVMFLRRHHNLCSVFSGTVPQNPQQNVFMGLPVELMAEEARALVEDGAAYVVDDADFHIRMLKELTKNAYTVALGDEVDASSPSGNAIYEHRTEYIAHITEEGTAVMQAHLDEKQALRDASLLKASKGKKNKKGKRGEGDVTQNNGQPSQACESALAAESMAKAEEGDAEEGLFGSASPPKPKKNEKQNAMVPSVPYAVTPTTTGSLLETSFTPSSNELDPSSLAVDVPPSYPLFKHLHDKGYYMMPGLRFGCDYNVYPGDPLRFHAHFQATSYDWDEEINMMDLTAGGRLGTGVKKGWLVGGRPAEGEAEGKPARAFCLEWAGI</sequence>
<dbReference type="Pfam" id="PF01974">
    <property type="entry name" value="tRNA_int_endo"/>
    <property type="match status" value="1"/>
</dbReference>
<feature type="active site" evidence="6">
    <location>
        <position position="290"/>
    </location>
</feature>
<dbReference type="InterPro" id="IPR006676">
    <property type="entry name" value="tRNA_splic"/>
</dbReference>
<dbReference type="NCBIfam" id="TIGR00324">
    <property type="entry name" value="endA"/>
    <property type="match status" value="1"/>
</dbReference>
<feature type="compositionally biased region" description="Polar residues" evidence="7">
    <location>
        <begin position="173"/>
        <end position="184"/>
    </location>
</feature>
<keyword evidence="3 5" id="KW-0456">Lyase</keyword>
<feature type="region of interest" description="Disordered" evidence="7">
    <location>
        <begin position="154"/>
        <end position="230"/>
    </location>
</feature>